<evidence type="ECO:0000313" key="6">
    <source>
        <dbReference type="Proteomes" id="UP000007719"/>
    </source>
</evidence>
<keyword evidence="3" id="KW-0813">Transport</keyword>
<dbReference type="KEGG" id="dtu:Dtur_0548"/>
<reference evidence="6" key="1">
    <citation type="journal article" date="2016" name="Front. Microbiol.">
        <title>The complete genome sequence of hyperthermophile Dictyoglomus turgidum DSM 6724 reveals a specialized carbohydrate fermentor.</title>
        <authorList>
            <person name="Brumm P.J."/>
            <person name="Gowda K."/>
            <person name="Robb F.T."/>
            <person name="Mead D.A."/>
        </authorList>
    </citation>
    <scope>NUCLEOTIDE SEQUENCE [LARGE SCALE GENOMIC DNA]</scope>
    <source>
        <strain evidence="6">DSM 6724 / Z-1310</strain>
    </source>
</reference>
<dbReference type="InterPro" id="IPR006059">
    <property type="entry name" value="SBP"/>
</dbReference>
<dbReference type="Proteomes" id="UP000007719">
    <property type="component" value="Chromosome"/>
</dbReference>
<dbReference type="Pfam" id="PF13416">
    <property type="entry name" value="SBP_bac_8"/>
    <property type="match status" value="1"/>
</dbReference>
<comment type="subcellular location">
    <subcellularLocation>
        <location evidence="1">Periplasm</location>
    </subcellularLocation>
</comment>
<dbReference type="HOGENOM" id="CLU_031285_12_3_0"/>
<dbReference type="GO" id="GO:0042597">
    <property type="term" value="C:periplasmic space"/>
    <property type="evidence" value="ECO:0007669"/>
    <property type="project" value="UniProtKB-SubCell"/>
</dbReference>
<evidence type="ECO:0000256" key="3">
    <source>
        <dbReference type="ARBA" id="ARBA00022448"/>
    </source>
</evidence>
<dbReference type="Gene3D" id="3.40.190.10">
    <property type="entry name" value="Periplasmic binding protein-like II"/>
    <property type="match status" value="2"/>
</dbReference>
<comment type="similarity">
    <text evidence="2">Belongs to the bacterial solute-binding protein 1 family.</text>
</comment>
<name>B8DZA5_DICTD</name>
<evidence type="ECO:0000256" key="4">
    <source>
        <dbReference type="ARBA" id="ARBA00022729"/>
    </source>
</evidence>
<dbReference type="SUPFAM" id="SSF53850">
    <property type="entry name" value="Periplasmic binding protein-like II"/>
    <property type="match status" value="1"/>
</dbReference>
<evidence type="ECO:0000256" key="1">
    <source>
        <dbReference type="ARBA" id="ARBA00004418"/>
    </source>
</evidence>
<dbReference type="AlphaFoldDB" id="B8DZA5"/>
<dbReference type="eggNOG" id="COG1653">
    <property type="taxonomic scope" value="Bacteria"/>
</dbReference>
<keyword evidence="4" id="KW-0732">Signal</keyword>
<protein>
    <submittedName>
        <fullName evidence="5">Extracellular solute-binding protein family 1</fullName>
    </submittedName>
</protein>
<dbReference type="STRING" id="515635.Dtur_0548"/>
<dbReference type="RefSeq" id="WP_012582923.1">
    <property type="nucleotide sequence ID" value="NC_011661.1"/>
</dbReference>
<keyword evidence="6" id="KW-1185">Reference proteome</keyword>
<dbReference type="PANTHER" id="PTHR43649">
    <property type="entry name" value="ARABINOSE-BINDING PROTEIN-RELATED"/>
    <property type="match status" value="1"/>
</dbReference>
<gene>
    <name evidence="5" type="ordered locus">Dtur_0548</name>
</gene>
<dbReference type="InParanoid" id="B8DZA5"/>
<dbReference type="OrthoDB" id="9763054at2"/>
<dbReference type="GO" id="GO:0005886">
    <property type="term" value="C:plasma membrane"/>
    <property type="evidence" value="ECO:0000318"/>
    <property type="project" value="GO_Central"/>
</dbReference>
<accession>B8DZA5</accession>
<dbReference type="EnsemblBacteria" id="ACK41838">
    <property type="protein sequence ID" value="ACK41838"/>
    <property type="gene ID" value="Dtur_0548"/>
</dbReference>
<dbReference type="InterPro" id="IPR050490">
    <property type="entry name" value="Bact_solute-bd_prot1"/>
</dbReference>
<dbReference type="EMBL" id="CP001251">
    <property type="protein sequence ID" value="ACK41838.1"/>
    <property type="molecule type" value="Genomic_DNA"/>
</dbReference>
<dbReference type="GO" id="GO:0015574">
    <property type="term" value="F:trehalose transmembrane transporter activity"/>
    <property type="evidence" value="ECO:0000318"/>
    <property type="project" value="GO_Central"/>
</dbReference>
<dbReference type="PANTHER" id="PTHR43649:SF34">
    <property type="entry name" value="ABC TRANSPORTER PERIPLASMIC-BINDING PROTEIN YCJN-RELATED"/>
    <property type="match status" value="1"/>
</dbReference>
<evidence type="ECO:0000256" key="2">
    <source>
        <dbReference type="ARBA" id="ARBA00008520"/>
    </source>
</evidence>
<organism evidence="5 6">
    <name type="scientific">Dictyoglomus turgidum (strain DSM 6724 / Z-1310)</name>
    <dbReference type="NCBI Taxonomy" id="515635"/>
    <lineage>
        <taxon>Bacteria</taxon>
        <taxon>Pseudomonadati</taxon>
        <taxon>Dictyoglomota</taxon>
        <taxon>Dictyoglomia</taxon>
        <taxon>Dictyoglomales</taxon>
        <taxon>Dictyoglomaceae</taxon>
        <taxon>Dictyoglomus</taxon>
    </lineage>
</organism>
<sequence length="426" mass="48188">MKLRKVLSLILVLSFIIFLNLGGLNAAEKVKITLLSTKGEINAALEGVAKDFSKDYPNISLEIIPVGVGQSPFEKLSTMYASGNAPTLAMIDVNDVPKFKENFLDLSNEEWVKDAVKGALNDITFDKKVMAFPFTIEGYGLIYNQQAIEKVIGKFDPKTIDTRNKLEALFKKLEEKGLTPIVVSPLDWSLGAHFLTIGYVTQSSDPKKIDKFIEDLKAGKIDLSKNRKMNGLLDTLDMWKKYNYLKRSPLAGTYEQGAQLLATGKVAFWFMGNWAWPLIKEVNPNNVQYGFLPVFVSNIPNDYGNREIPVGVTKVIGIDMKQNSREQQEAARTFLNWLVYNKNGQNAWVNKLSVITPFKNVKLTPNDPLAKSIFEYMNQGRTLRFLVTLPPDHWPTVGASMQKYLANVISREQLFKEITDYWRKVK</sequence>
<evidence type="ECO:0000313" key="5">
    <source>
        <dbReference type="EMBL" id="ACK41838.1"/>
    </source>
</evidence>
<proteinExistence type="inferred from homology"/>